<name>A0AAV6YU56_ENGPU</name>
<keyword evidence="3" id="KW-1185">Reference proteome</keyword>
<evidence type="ECO:0000313" key="2">
    <source>
        <dbReference type="EMBL" id="KAG8537531.1"/>
    </source>
</evidence>
<reference evidence="2" key="1">
    <citation type="thesis" date="2020" institute="ProQuest LLC" country="789 East Eisenhower Parkway, Ann Arbor, MI, USA">
        <title>Comparative Genomics and Chromosome Evolution.</title>
        <authorList>
            <person name="Mudd A.B."/>
        </authorList>
    </citation>
    <scope>NUCLEOTIDE SEQUENCE</scope>
    <source>
        <strain evidence="2">237g6f4</strain>
        <tissue evidence="2">Blood</tissue>
    </source>
</reference>
<feature type="region of interest" description="Disordered" evidence="1">
    <location>
        <begin position="1"/>
        <end position="44"/>
    </location>
</feature>
<protein>
    <submittedName>
        <fullName evidence="2">Uncharacterized protein</fullName>
    </submittedName>
</protein>
<dbReference type="Proteomes" id="UP000824782">
    <property type="component" value="Unassembled WGS sequence"/>
</dbReference>
<accession>A0AAV6YU56</accession>
<dbReference type="AlphaFoldDB" id="A0AAV6YU56"/>
<gene>
    <name evidence="2" type="ORF">GDO81_024374</name>
</gene>
<sequence length="92" mass="9996">MVADQPSYLDRLRQSGGGNSPKSDSPFLLAHSTEGGRPKKSPDLLAAGYTRNSITWTQTGHPSGTLCAVEVHAARRYAGRANWRAWEKTEGL</sequence>
<organism evidence="2 3">
    <name type="scientific">Engystomops pustulosus</name>
    <name type="common">Tungara frog</name>
    <name type="synonym">Physalaemus pustulosus</name>
    <dbReference type="NCBI Taxonomy" id="76066"/>
    <lineage>
        <taxon>Eukaryota</taxon>
        <taxon>Metazoa</taxon>
        <taxon>Chordata</taxon>
        <taxon>Craniata</taxon>
        <taxon>Vertebrata</taxon>
        <taxon>Euteleostomi</taxon>
        <taxon>Amphibia</taxon>
        <taxon>Batrachia</taxon>
        <taxon>Anura</taxon>
        <taxon>Neobatrachia</taxon>
        <taxon>Hyloidea</taxon>
        <taxon>Leptodactylidae</taxon>
        <taxon>Leiuperinae</taxon>
        <taxon>Engystomops</taxon>
    </lineage>
</organism>
<dbReference type="EMBL" id="WNYA01029353">
    <property type="protein sequence ID" value="KAG8537531.1"/>
    <property type="molecule type" value="Genomic_DNA"/>
</dbReference>
<proteinExistence type="predicted"/>
<evidence type="ECO:0000313" key="3">
    <source>
        <dbReference type="Proteomes" id="UP000824782"/>
    </source>
</evidence>
<evidence type="ECO:0000256" key="1">
    <source>
        <dbReference type="SAM" id="MobiDB-lite"/>
    </source>
</evidence>
<comment type="caution">
    <text evidence="2">The sequence shown here is derived from an EMBL/GenBank/DDBJ whole genome shotgun (WGS) entry which is preliminary data.</text>
</comment>